<evidence type="ECO:0000313" key="3">
    <source>
        <dbReference type="Proteomes" id="UP001328107"/>
    </source>
</evidence>
<name>A0AAN4ZPL6_9BILA</name>
<dbReference type="AlphaFoldDB" id="A0AAN4ZPL6"/>
<evidence type="ECO:0000256" key="1">
    <source>
        <dbReference type="SAM" id="MobiDB-lite"/>
    </source>
</evidence>
<reference evidence="3" key="1">
    <citation type="submission" date="2022-10" db="EMBL/GenBank/DDBJ databases">
        <title>Genome assembly of Pristionchus species.</title>
        <authorList>
            <person name="Yoshida K."/>
            <person name="Sommer R.J."/>
        </authorList>
    </citation>
    <scope>NUCLEOTIDE SEQUENCE [LARGE SCALE GENOMIC DNA]</scope>
    <source>
        <strain evidence="3">RS5460</strain>
    </source>
</reference>
<comment type="caution">
    <text evidence="2">The sequence shown here is derived from an EMBL/GenBank/DDBJ whole genome shotgun (WGS) entry which is preliminary data.</text>
</comment>
<feature type="non-terminal residue" evidence="2">
    <location>
        <position position="1"/>
    </location>
</feature>
<proteinExistence type="predicted"/>
<dbReference type="EMBL" id="BTRK01000003">
    <property type="protein sequence ID" value="GMR43109.1"/>
    <property type="molecule type" value="Genomic_DNA"/>
</dbReference>
<organism evidence="2 3">
    <name type="scientific">Pristionchus mayeri</name>
    <dbReference type="NCBI Taxonomy" id="1317129"/>
    <lineage>
        <taxon>Eukaryota</taxon>
        <taxon>Metazoa</taxon>
        <taxon>Ecdysozoa</taxon>
        <taxon>Nematoda</taxon>
        <taxon>Chromadorea</taxon>
        <taxon>Rhabditida</taxon>
        <taxon>Rhabditina</taxon>
        <taxon>Diplogasteromorpha</taxon>
        <taxon>Diplogasteroidea</taxon>
        <taxon>Neodiplogasteridae</taxon>
        <taxon>Pristionchus</taxon>
    </lineage>
</organism>
<feature type="region of interest" description="Disordered" evidence="1">
    <location>
        <begin position="121"/>
        <end position="147"/>
    </location>
</feature>
<dbReference type="Proteomes" id="UP001328107">
    <property type="component" value="Unassembled WGS sequence"/>
</dbReference>
<sequence>ISLPTFSLFITPPFASSKYSAPNSSRIACQAGSPGWTTVTKKVLPLRSCCSAAGLLRKADCERTVANLSNCKPIDNQYTVTTNYQILSPTSLTVKVRVADDERAALLPLSLQQFLHRGGHALRHSTGSDAPTEQRGGGRRRQTQTCR</sequence>
<feature type="non-terminal residue" evidence="2">
    <location>
        <position position="147"/>
    </location>
</feature>
<feature type="compositionally biased region" description="Basic residues" evidence="1">
    <location>
        <begin position="137"/>
        <end position="147"/>
    </location>
</feature>
<evidence type="ECO:0000313" key="2">
    <source>
        <dbReference type="EMBL" id="GMR43109.1"/>
    </source>
</evidence>
<keyword evidence="3" id="KW-1185">Reference proteome</keyword>
<gene>
    <name evidence="2" type="ORF">PMAYCL1PPCAC_13304</name>
</gene>
<accession>A0AAN4ZPL6</accession>
<protein>
    <submittedName>
        <fullName evidence="2">Uncharacterized protein</fullName>
    </submittedName>
</protein>